<dbReference type="GO" id="GO:0016020">
    <property type="term" value="C:membrane"/>
    <property type="evidence" value="ECO:0007669"/>
    <property type="project" value="InterPro"/>
</dbReference>
<sequence length="378" mass="40885">MTAPAVTAPARPKPHVTLRGQEIPVVLPSRRDPRFKLSSVVITLHVLGQTLLDWKVSIAQILITMLLCGVIEFVVTFRGQRIIAWPASGILTGSSVALILRASGTRHGDWWSLRGIQWFILAGLISLLAKHLIRPTGKHLFNPSNIGIVWCLLVIGPNHVFAQYLWWGPSHVGQALAYAVIIGGAMWILRAVRMIPMAVSFLVTFAVLTGIFALAGHSFIAIWHVGDIRGLEYWANLAFSPEVLVFVFFMISDPQTAPKPPLGRVIYGAATATVAAALIYFQTTEFGIKVAILSSLTVVCAVVPFIEAWCRRRQAAASGDRQPTAPATPKSILAALRRPAVIAALIVAVAAPIDTMALANNKQVVLIERGEVGKANAQ</sequence>
<keyword evidence="4" id="KW-0288">FMN</keyword>
<proteinExistence type="predicted"/>
<keyword evidence="7 9" id="KW-1133">Transmembrane helix</keyword>
<evidence type="ECO:0000313" key="10">
    <source>
        <dbReference type="EMBL" id="CAA9231138.1"/>
    </source>
</evidence>
<evidence type="ECO:0000256" key="5">
    <source>
        <dbReference type="ARBA" id="ARBA00022692"/>
    </source>
</evidence>
<evidence type="ECO:0000256" key="7">
    <source>
        <dbReference type="ARBA" id="ARBA00022989"/>
    </source>
</evidence>
<protein>
    <submittedName>
        <fullName evidence="10">Uncharacterized protein</fullName>
    </submittedName>
</protein>
<accession>A0A6J4HQR0</accession>
<keyword evidence="6" id="KW-1278">Translocase</keyword>
<feature type="transmembrane region" description="Helical" evidence="9">
    <location>
        <begin position="145"/>
        <end position="166"/>
    </location>
</feature>
<evidence type="ECO:0000256" key="6">
    <source>
        <dbReference type="ARBA" id="ARBA00022967"/>
    </source>
</evidence>
<feature type="transmembrane region" description="Helical" evidence="9">
    <location>
        <begin position="172"/>
        <end position="189"/>
    </location>
</feature>
<evidence type="ECO:0000256" key="3">
    <source>
        <dbReference type="ARBA" id="ARBA00022630"/>
    </source>
</evidence>
<feature type="transmembrane region" description="Helical" evidence="9">
    <location>
        <begin position="115"/>
        <end position="133"/>
    </location>
</feature>
<keyword evidence="2" id="KW-0597">Phosphoprotein</keyword>
<keyword evidence="8 9" id="KW-0472">Membrane</keyword>
<feature type="transmembrane region" description="Helical" evidence="9">
    <location>
        <begin position="262"/>
        <end position="280"/>
    </location>
</feature>
<evidence type="ECO:0000256" key="4">
    <source>
        <dbReference type="ARBA" id="ARBA00022643"/>
    </source>
</evidence>
<keyword evidence="5 9" id="KW-0812">Transmembrane</keyword>
<gene>
    <name evidence="10" type="ORF">AVDCRST_MAG10-1166</name>
</gene>
<feature type="transmembrane region" description="Helical" evidence="9">
    <location>
        <begin position="231"/>
        <end position="250"/>
    </location>
</feature>
<feature type="transmembrane region" description="Helical" evidence="9">
    <location>
        <begin position="201"/>
        <end position="225"/>
    </location>
</feature>
<feature type="transmembrane region" description="Helical" evidence="9">
    <location>
        <begin position="340"/>
        <end position="359"/>
    </location>
</feature>
<dbReference type="GO" id="GO:0055085">
    <property type="term" value="P:transmembrane transport"/>
    <property type="evidence" value="ECO:0007669"/>
    <property type="project" value="InterPro"/>
</dbReference>
<evidence type="ECO:0000256" key="8">
    <source>
        <dbReference type="ARBA" id="ARBA00023136"/>
    </source>
</evidence>
<keyword evidence="3" id="KW-0285">Flavoprotein</keyword>
<evidence type="ECO:0000256" key="9">
    <source>
        <dbReference type="SAM" id="Phobius"/>
    </source>
</evidence>
<evidence type="ECO:0000256" key="2">
    <source>
        <dbReference type="ARBA" id="ARBA00022553"/>
    </source>
</evidence>
<evidence type="ECO:0000256" key="1">
    <source>
        <dbReference type="ARBA" id="ARBA00022448"/>
    </source>
</evidence>
<dbReference type="AlphaFoldDB" id="A0A6J4HQR0"/>
<organism evidence="10">
    <name type="scientific">uncultured Acidimicrobiales bacterium</name>
    <dbReference type="NCBI Taxonomy" id="310071"/>
    <lineage>
        <taxon>Bacteria</taxon>
        <taxon>Bacillati</taxon>
        <taxon>Actinomycetota</taxon>
        <taxon>Acidimicrobiia</taxon>
        <taxon>Acidimicrobiales</taxon>
        <taxon>environmental samples</taxon>
    </lineage>
</organism>
<feature type="transmembrane region" description="Helical" evidence="9">
    <location>
        <begin position="286"/>
        <end position="306"/>
    </location>
</feature>
<dbReference type="Pfam" id="PF03116">
    <property type="entry name" value="NQR2_RnfD_RnfE"/>
    <property type="match status" value="1"/>
</dbReference>
<feature type="transmembrane region" description="Helical" evidence="9">
    <location>
        <begin position="58"/>
        <end position="75"/>
    </location>
</feature>
<reference evidence="10" key="1">
    <citation type="submission" date="2020-02" db="EMBL/GenBank/DDBJ databases">
        <authorList>
            <person name="Meier V. D."/>
        </authorList>
    </citation>
    <scope>NUCLEOTIDE SEQUENCE</scope>
    <source>
        <strain evidence="10">AVDCRST_MAG10</strain>
    </source>
</reference>
<feature type="transmembrane region" description="Helical" evidence="9">
    <location>
        <begin position="82"/>
        <end position="103"/>
    </location>
</feature>
<dbReference type="EMBL" id="CADCTB010000078">
    <property type="protein sequence ID" value="CAA9231138.1"/>
    <property type="molecule type" value="Genomic_DNA"/>
</dbReference>
<name>A0A6J4HQR0_9ACTN</name>
<dbReference type="InterPro" id="IPR004338">
    <property type="entry name" value="NqrB/RnfD"/>
</dbReference>
<keyword evidence="1" id="KW-0813">Transport</keyword>